<evidence type="ECO:0008006" key="4">
    <source>
        <dbReference type="Google" id="ProtNLM"/>
    </source>
</evidence>
<gene>
    <name evidence="2" type="ORF">GCM10011573_20810</name>
</gene>
<evidence type="ECO:0000256" key="1">
    <source>
        <dbReference type="SAM" id="Coils"/>
    </source>
</evidence>
<name>A0ABQ1P7S8_9ENTE</name>
<evidence type="ECO:0000313" key="2">
    <source>
        <dbReference type="EMBL" id="GGC91050.1"/>
    </source>
</evidence>
<evidence type="ECO:0000313" key="3">
    <source>
        <dbReference type="Proteomes" id="UP000630615"/>
    </source>
</evidence>
<feature type="coiled-coil region" evidence="1">
    <location>
        <begin position="79"/>
        <end position="124"/>
    </location>
</feature>
<dbReference type="RefSeq" id="WP_088270319.1">
    <property type="nucleotide sequence ID" value="NZ_BMKI01000004.1"/>
</dbReference>
<keyword evidence="1" id="KW-0175">Coiled coil</keyword>
<organism evidence="2 3">
    <name type="scientific">Enterococcus wangshanyuanii</name>
    <dbReference type="NCBI Taxonomy" id="2005703"/>
    <lineage>
        <taxon>Bacteria</taxon>
        <taxon>Bacillati</taxon>
        <taxon>Bacillota</taxon>
        <taxon>Bacilli</taxon>
        <taxon>Lactobacillales</taxon>
        <taxon>Enterococcaceae</taxon>
        <taxon>Enterococcus</taxon>
    </lineage>
</organism>
<dbReference type="Proteomes" id="UP000630615">
    <property type="component" value="Unassembled WGS sequence"/>
</dbReference>
<proteinExistence type="predicted"/>
<dbReference type="EMBL" id="BMKI01000004">
    <property type="protein sequence ID" value="GGC91050.1"/>
    <property type="molecule type" value="Genomic_DNA"/>
</dbReference>
<keyword evidence="3" id="KW-1185">Reference proteome</keyword>
<accession>A0ABQ1P7S8</accession>
<sequence length="142" mass="17503">MNEAYYQTRINQVQQQIYGIEDAIREKEKDLDYLYQFKEEHQKSIRSIEQNFQQRSDRLNRTSINATKVKIFQSYSKSMTDLLQQKQQYLQKKNDEQSEISRGIDRLLNELEELRRQRFSYEDQLSDLYYRLRLERMKVNDK</sequence>
<reference evidence="3" key="1">
    <citation type="journal article" date="2019" name="Int. J. Syst. Evol. Microbiol.">
        <title>The Global Catalogue of Microorganisms (GCM) 10K type strain sequencing project: providing services to taxonomists for standard genome sequencing and annotation.</title>
        <authorList>
            <consortium name="The Broad Institute Genomics Platform"/>
            <consortium name="The Broad Institute Genome Sequencing Center for Infectious Disease"/>
            <person name="Wu L."/>
            <person name="Ma J."/>
        </authorList>
    </citation>
    <scope>NUCLEOTIDE SEQUENCE [LARGE SCALE GENOMIC DNA]</scope>
    <source>
        <strain evidence="3">CGMCC 1.15942</strain>
    </source>
</reference>
<comment type="caution">
    <text evidence="2">The sequence shown here is derived from an EMBL/GenBank/DDBJ whole genome shotgun (WGS) entry which is preliminary data.</text>
</comment>
<protein>
    <recommendedName>
        <fullName evidence="4">DUF5082 domain-containing protein</fullName>
    </recommendedName>
</protein>